<dbReference type="EMBL" id="NNAY01001730">
    <property type="protein sequence ID" value="OXU23099.1"/>
    <property type="molecule type" value="Genomic_DNA"/>
</dbReference>
<dbReference type="Gene3D" id="3.40.395.10">
    <property type="entry name" value="Adenoviral Proteinase, Chain A"/>
    <property type="match status" value="1"/>
</dbReference>
<comment type="caution">
    <text evidence="6">The sequence shown here is derived from an EMBL/GenBank/DDBJ whole genome shotgun (WGS) entry which is preliminary data.</text>
</comment>
<evidence type="ECO:0000256" key="4">
    <source>
        <dbReference type="SAM" id="MobiDB-lite"/>
    </source>
</evidence>
<evidence type="ECO:0000256" key="3">
    <source>
        <dbReference type="ARBA" id="ARBA00022801"/>
    </source>
</evidence>
<proteinExistence type="inferred from homology"/>
<dbReference type="GO" id="GO:0006508">
    <property type="term" value="P:proteolysis"/>
    <property type="evidence" value="ECO:0007669"/>
    <property type="project" value="UniProtKB-KW"/>
</dbReference>
<sequence>KLEKDEKDEKEGYTEQIKKESKGEGPIVEISLATSPKKSEDEIEKCFDDTNFEPCSEHLLISNNGDDNIDKINTIVGRYKVDDVITIKTLELDASQFSTLRERIWINGLVIDALASTCYHEWTNVTYIHPDDTAHIIGKHSTKRMNKTRKICTAQFIMKDILFMPYVFDDHWRLLIVNLKEEEICLQGPYGDDIDRNRAMEAFTNFIMYSDSTFNTLRNINWQVWEINDRPFQHENDGHSCGTFVMHYLECLGSNKPFDTNFEPYKYRK</sequence>
<gene>
    <name evidence="6" type="ORF">TSAR_014674</name>
</gene>
<protein>
    <recommendedName>
        <fullName evidence="5">Ubiquitin-like protease family profile domain-containing protein</fullName>
    </recommendedName>
</protein>
<dbReference type="InterPro" id="IPR003653">
    <property type="entry name" value="Peptidase_C48_C"/>
</dbReference>
<reference evidence="6 7" key="1">
    <citation type="journal article" date="2017" name="Curr. Biol.">
        <title>The Evolution of Venom by Co-option of Single-Copy Genes.</title>
        <authorList>
            <person name="Martinson E.O."/>
            <person name="Mrinalini"/>
            <person name="Kelkar Y.D."/>
            <person name="Chang C.H."/>
            <person name="Werren J.H."/>
        </authorList>
    </citation>
    <scope>NUCLEOTIDE SEQUENCE [LARGE SCALE GENOMIC DNA]</scope>
    <source>
        <strain evidence="6 7">Alberta</strain>
        <tissue evidence="6">Whole body</tissue>
    </source>
</reference>
<feature type="compositionally biased region" description="Basic and acidic residues" evidence="4">
    <location>
        <begin position="1"/>
        <end position="23"/>
    </location>
</feature>
<comment type="similarity">
    <text evidence="1">Belongs to the peptidase C48 family.</text>
</comment>
<keyword evidence="7" id="KW-1185">Reference proteome</keyword>
<feature type="non-terminal residue" evidence="6">
    <location>
        <position position="1"/>
    </location>
</feature>
<dbReference type="PROSITE" id="PS50600">
    <property type="entry name" value="ULP_PROTEASE"/>
    <property type="match status" value="1"/>
</dbReference>
<feature type="domain" description="Ubiquitin-like protease family profile" evidence="5">
    <location>
        <begin position="90"/>
        <end position="252"/>
    </location>
</feature>
<keyword evidence="3" id="KW-0378">Hydrolase</keyword>
<accession>A0A232EXU7</accession>
<dbReference type="Proteomes" id="UP000215335">
    <property type="component" value="Unassembled WGS sequence"/>
</dbReference>
<organism evidence="6 7">
    <name type="scientific">Trichomalopsis sarcophagae</name>
    <dbReference type="NCBI Taxonomy" id="543379"/>
    <lineage>
        <taxon>Eukaryota</taxon>
        <taxon>Metazoa</taxon>
        <taxon>Ecdysozoa</taxon>
        <taxon>Arthropoda</taxon>
        <taxon>Hexapoda</taxon>
        <taxon>Insecta</taxon>
        <taxon>Pterygota</taxon>
        <taxon>Neoptera</taxon>
        <taxon>Endopterygota</taxon>
        <taxon>Hymenoptera</taxon>
        <taxon>Apocrita</taxon>
        <taxon>Proctotrupomorpha</taxon>
        <taxon>Chalcidoidea</taxon>
        <taxon>Pteromalidae</taxon>
        <taxon>Pteromalinae</taxon>
        <taxon>Trichomalopsis</taxon>
    </lineage>
</organism>
<dbReference type="InterPro" id="IPR038765">
    <property type="entry name" value="Papain-like_cys_pep_sf"/>
</dbReference>
<keyword evidence="2" id="KW-0645">Protease</keyword>
<dbReference type="GO" id="GO:0008234">
    <property type="term" value="F:cysteine-type peptidase activity"/>
    <property type="evidence" value="ECO:0007669"/>
    <property type="project" value="InterPro"/>
</dbReference>
<dbReference type="Pfam" id="PF02902">
    <property type="entry name" value="Peptidase_C48"/>
    <property type="match status" value="1"/>
</dbReference>
<evidence type="ECO:0000313" key="7">
    <source>
        <dbReference type="Proteomes" id="UP000215335"/>
    </source>
</evidence>
<name>A0A232EXU7_9HYME</name>
<feature type="region of interest" description="Disordered" evidence="4">
    <location>
        <begin position="1"/>
        <end position="25"/>
    </location>
</feature>
<evidence type="ECO:0000259" key="5">
    <source>
        <dbReference type="PROSITE" id="PS50600"/>
    </source>
</evidence>
<dbReference type="SUPFAM" id="SSF54001">
    <property type="entry name" value="Cysteine proteinases"/>
    <property type="match status" value="1"/>
</dbReference>
<evidence type="ECO:0000313" key="6">
    <source>
        <dbReference type="EMBL" id="OXU23099.1"/>
    </source>
</evidence>
<evidence type="ECO:0000256" key="1">
    <source>
        <dbReference type="ARBA" id="ARBA00005234"/>
    </source>
</evidence>
<dbReference type="AlphaFoldDB" id="A0A232EXU7"/>
<evidence type="ECO:0000256" key="2">
    <source>
        <dbReference type="ARBA" id="ARBA00022670"/>
    </source>
</evidence>